<organism evidence="1">
    <name type="scientific">marine sediment metagenome</name>
    <dbReference type="NCBI Taxonomy" id="412755"/>
    <lineage>
        <taxon>unclassified sequences</taxon>
        <taxon>metagenomes</taxon>
        <taxon>ecological metagenomes</taxon>
    </lineage>
</organism>
<evidence type="ECO:0000313" key="1">
    <source>
        <dbReference type="EMBL" id="KKN96854.1"/>
    </source>
</evidence>
<proteinExistence type="predicted"/>
<protein>
    <submittedName>
        <fullName evidence="1">Uncharacterized protein</fullName>
    </submittedName>
</protein>
<sequence length="78" mass="8784">MQYGIKKTLGKGTALWTTTGEWLSARFVGLGSNHSAKQWKTRAGAQRNADRHGGEVFTISLNYDTIEKYRGKFVTLNY</sequence>
<comment type="caution">
    <text evidence="1">The sequence shown here is derived from an EMBL/GenBank/DDBJ whole genome shotgun (WGS) entry which is preliminary data.</text>
</comment>
<name>A0A0F9UYQ7_9ZZZZ</name>
<dbReference type="AlphaFoldDB" id="A0A0F9UYQ7"/>
<accession>A0A0F9UYQ7</accession>
<dbReference type="EMBL" id="LAZR01000062">
    <property type="protein sequence ID" value="KKN96854.1"/>
    <property type="molecule type" value="Genomic_DNA"/>
</dbReference>
<reference evidence="1" key="1">
    <citation type="journal article" date="2015" name="Nature">
        <title>Complex archaea that bridge the gap between prokaryotes and eukaryotes.</title>
        <authorList>
            <person name="Spang A."/>
            <person name="Saw J.H."/>
            <person name="Jorgensen S.L."/>
            <person name="Zaremba-Niedzwiedzka K."/>
            <person name="Martijn J."/>
            <person name="Lind A.E."/>
            <person name="van Eijk R."/>
            <person name="Schleper C."/>
            <person name="Guy L."/>
            <person name="Ettema T.J."/>
        </authorList>
    </citation>
    <scope>NUCLEOTIDE SEQUENCE</scope>
</reference>
<gene>
    <name evidence="1" type="ORF">LCGC14_0164980</name>
</gene>